<dbReference type="AlphaFoldDB" id="A0A0D2DUY5"/>
<dbReference type="EMBL" id="KN846971">
    <property type="protein sequence ID" value="KIW81641.1"/>
    <property type="molecule type" value="Genomic_DNA"/>
</dbReference>
<keyword evidence="4" id="KW-1185">Reference proteome</keyword>
<dbReference type="InterPro" id="IPR018392">
    <property type="entry name" value="LysM"/>
</dbReference>
<evidence type="ECO:0000256" key="1">
    <source>
        <dbReference type="SAM" id="MobiDB-lite"/>
    </source>
</evidence>
<organism evidence="3 4">
    <name type="scientific">Fonsecaea pedrosoi CBS 271.37</name>
    <dbReference type="NCBI Taxonomy" id="1442368"/>
    <lineage>
        <taxon>Eukaryota</taxon>
        <taxon>Fungi</taxon>
        <taxon>Dikarya</taxon>
        <taxon>Ascomycota</taxon>
        <taxon>Pezizomycotina</taxon>
        <taxon>Eurotiomycetes</taxon>
        <taxon>Chaetothyriomycetidae</taxon>
        <taxon>Chaetothyriales</taxon>
        <taxon>Herpotrichiellaceae</taxon>
        <taxon>Fonsecaea</taxon>
    </lineage>
</organism>
<dbReference type="InterPro" id="IPR045030">
    <property type="entry name" value="LYSM1-4"/>
</dbReference>
<dbReference type="PANTHER" id="PTHR20932">
    <property type="entry name" value="LYSM AND PUTATIVE PEPTIDOGLYCAN-BINDING DOMAIN-CONTAINING PROTEIN"/>
    <property type="match status" value="1"/>
</dbReference>
<dbReference type="OrthoDB" id="2107166at2759"/>
<dbReference type="CDD" id="cd00118">
    <property type="entry name" value="LysM"/>
    <property type="match status" value="1"/>
</dbReference>
<dbReference type="CDD" id="cd14273">
    <property type="entry name" value="UBA_TAP-C_like"/>
    <property type="match status" value="1"/>
</dbReference>
<protein>
    <recommendedName>
        <fullName evidence="2">LysM domain-containing protein</fullName>
    </recommendedName>
</protein>
<dbReference type="VEuPathDB" id="FungiDB:Z517_04667"/>
<dbReference type="PANTHER" id="PTHR20932:SF31">
    <property type="entry name" value="RING-TYPE DOMAIN-CONTAINING PROTEIN"/>
    <property type="match status" value="1"/>
</dbReference>
<accession>A0A0D2DUY5</accession>
<evidence type="ECO:0000259" key="2">
    <source>
        <dbReference type="PROSITE" id="PS51782"/>
    </source>
</evidence>
<feature type="domain" description="LysM" evidence="2">
    <location>
        <begin position="122"/>
        <end position="166"/>
    </location>
</feature>
<sequence length="261" mass="29120">MPLTDSCCTCATLLSDAKVPYDPRSEKSPFHHRQLDCCSRFICATCQCKNPRFQAYCPFCQISSGPSALPREGLRLPPSYSTTATLRGSRRAESPPPSYDDSIGPSRTPEQSTGPPADTDDTVHFVGSEDSLQSLSLAYKVPIQVLRRYNNLYSDQLLAARKWILVPRSHYTGPPLSTPPDAEEEERKTNLRRWMIATKCANYDVAQLYLKGSDFNLELAVEAFRADEEWEKNNPLKGKAKSSGRHRISHGFSGSISQQLS</sequence>
<dbReference type="InterPro" id="IPR036779">
    <property type="entry name" value="LysM_dom_sf"/>
</dbReference>
<dbReference type="GeneID" id="25304157"/>
<feature type="compositionally biased region" description="Polar residues" evidence="1">
    <location>
        <begin position="252"/>
        <end position="261"/>
    </location>
</feature>
<dbReference type="Gene3D" id="3.10.350.10">
    <property type="entry name" value="LysM domain"/>
    <property type="match status" value="1"/>
</dbReference>
<dbReference type="Proteomes" id="UP000053029">
    <property type="component" value="Unassembled WGS sequence"/>
</dbReference>
<dbReference type="RefSeq" id="XP_013285449.1">
    <property type="nucleotide sequence ID" value="XM_013429995.1"/>
</dbReference>
<gene>
    <name evidence="3" type="ORF">Z517_04667</name>
</gene>
<reference evidence="3 4" key="1">
    <citation type="submission" date="2015-01" db="EMBL/GenBank/DDBJ databases">
        <title>The Genome Sequence of Fonsecaea pedrosoi CBS 271.37.</title>
        <authorList>
            <consortium name="The Broad Institute Genomics Platform"/>
            <person name="Cuomo C."/>
            <person name="de Hoog S."/>
            <person name="Gorbushina A."/>
            <person name="Stielow B."/>
            <person name="Teixiera M."/>
            <person name="Abouelleil A."/>
            <person name="Chapman S.B."/>
            <person name="Priest M."/>
            <person name="Young S.K."/>
            <person name="Wortman J."/>
            <person name="Nusbaum C."/>
            <person name="Birren B."/>
        </authorList>
    </citation>
    <scope>NUCLEOTIDE SEQUENCE [LARGE SCALE GENOMIC DNA]</scope>
    <source>
        <strain evidence="3 4">CBS 271.37</strain>
    </source>
</reference>
<proteinExistence type="predicted"/>
<dbReference type="HOGENOM" id="CLU_070842_0_0_1"/>
<name>A0A0D2DUY5_9EURO</name>
<dbReference type="SUPFAM" id="SSF54106">
    <property type="entry name" value="LysM domain"/>
    <property type="match status" value="1"/>
</dbReference>
<feature type="region of interest" description="Disordered" evidence="1">
    <location>
        <begin position="71"/>
        <end position="123"/>
    </location>
</feature>
<evidence type="ECO:0000313" key="4">
    <source>
        <dbReference type="Proteomes" id="UP000053029"/>
    </source>
</evidence>
<feature type="region of interest" description="Disordered" evidence="1">
    <location>
        <begin position="234"/>
        <end position="261"/>
    </location>
</feature>
<dbReference type="PROSITE" id="PS51782">
    <property type="entry name" value="LYSM"/>
    <property type="match status" value="1"/>
</dbReference>
<evidence type="ECO:0000313" key="3">
    <source>
        <dbReference type="EMBL" id="KIW81641.1"/>
    </source>
</evidence>
<dbReference type="Pfam" id="PF01476">
    <property type="entry name" value="LysM"/>
    <property type="match status" value="1"/>
</dbReference>
<feature type="compositionally biased region" description="Basic residues" evidence="1">
    <location>
        <begin position="238"/>
        <end position="249"/>
    </location>
</feature>